<dbReference type="SUPFAM" id="SSF55166">
    <property type="entry name" value="Hedgehog/DD-peptidase"/>
    <property type="match status" value="1"/>
</dbReference>
<keyword evidence="3" id="KW-0121">Carboxypeptidase</keyword>
<dbReference type="EMBL" id="JADEXN010000205">
    <property type="protein sequence ID" value="MBE9041507.1"/>
    <property type="molecule type" value="Genomic_DNA"/>
</dbReference>
<proteinExistence type="predicted"/>
<dbReference type="GO" id="GO:0006508">
    <property type="term" value="P:proteolysis"/>
    <property type="evidence" value="ECO:0007669"/>
    <property type="project" value="InterPro"/>
</dbReference>
<dbReference type="Gene3D" id="3.30.1380.10">
    <property type="match status" value="1"/>
</dbReference>
<dbReference type="InterPro" id="IPR058193">
    <property type="entry name" value="VanY/YodJ_core_dom"/>
</dbReference>
<protein>
    <submittedName>
        <fullName evidence="3">D-alanyl-D-alanine carboxypeptidase family protein</fullName>
    </submittedName>
</protein>
<dbReference type="InterPro" id="IPR052179">
    <property type="entry name" value="DD-CPase-like"/>
</dbReference>
<keyword evidence="3" id="KW-0645">Protease</keyword>
<feature type="region of interest" description="Disordered" evidence="1">
    <location>
        <begin position="1"/>
        <end position="26"/>
    </location>
</feature>
<reference evidence="3" key="1">
    <citation type="submission" date="2020-10" db="EMBL/GenBank/DDBJ databases">
        <authorList>
            <person name="Castelo-Branco R."/>
            <person name="Eusebio N."/>
            <person name="Adriana R."/>
            <person name="Vieira A."/>
            <person name="Brugerolle De Fraissinette N."/>
            <person name="Rezende De Castro R."/>
            <person name="Schneider M.P."/>
            <person name="Vasconcelos V."/>
            <person name="Leao P.N."/>
        </authorList>
    </citation>
    <scope>NUCLEOTIDE SEQUENCE</scope>
    <source>
        <strain evidence="3">LEGE 11467</strain>
    </source>
</reference>
<dbReference type="AlphaFoldDB" id="A0A928VZ51"/>
<keyword evidence="3" id="KW-0378">Hydrolase</keyword>
<dbReference type="InterPro" id="IPR003709">
    <property type="entry name" value="VanY-like_core_dom"/>
</dbReference>
<evidence type="ECO:0000259" key="2">
    <source>
        <dbReference type="Pfam" id="PF02557"/>
    </source>
</evidence>
<dbReference type="GO" id="GO:0004180">
    <property type="term" value="F:carboxypeptidase activity"/>
    <property type="evidence" value="ECO:0007669"/>
    <property type="project" value="UniProtKB-KW"/>
</dbReference>
<dbReference type="PANTHER" id="PTHR34385">
    <property type="entry name" value="D-ALANYL-D-ALANINE CARBOXYPEPTIDASE"/>
    <property type="match status" value="1"/>
</dbReference>
<evidence type="ECO:0000256" key="1">
    <source>
        <dbReference type="SAM" id="MobiDB-lite"/>
    </source>
</evidence>
<organism evidence="3 4">
    <name type="scientific">Zarconia navalis LEGE 11467</name>
    <dbReference type="NCBI Taxonomy" id="1828826"/>
    <lineage>
        <taxon>Bacteria</taxon>
        <taxon>Bacillati</taxon>
        <taxon>Cyanobacteriota</taxon>
        <taxon>Cyanophyceae</taxon>
        <taxon>Oscillatoriophycideae</taxon>
        <taxon>Oscillatoriales</taxon>
        <taxon>Oscillatoriales incertae sedis</taxon>
        <taxon>Zarconia</taxon>
        <taxon>Zarconia navalis</taxon>
    </lineage>
</organism>
<dbReference type="CDD" id="cd14852">
    <property type="entry name" value="LD-carboxypeptidase"/>
    <property type="match status" value="1"/>
</dbReference>
<keyword evidence="4" id="KW-1185">Reference proteome</keyword>
<feature type="domain" description="D-alanyl-D-alanine carboxypeptidase-like core" evidence="2">
    <location>
        <begin position="58"/>
        <end position="187"/>
    </location>
</feature>
<dbReference type="PANTHER" id="PTHR34385:SF1">
    <property type="entry name" value="PEPTIDOGLYCAN L-ALANYL-D-GLUTAMATE ENDOPEPTIDASE CWLK"/>
    <property type="match status" value="1"/>
</dbReference>
<gene>
    <name evidence="3" type="ORF">IQ235_12025</name>
</gene>
<name>A0A928VZ51_9CYAN</name>
<accession>A0A928VZ51</accession>
<comment type="caution">
    <text evidence="3">The sequence shown here is derived from an EMBL/GenBank/DDBJ whole genome shotgun (WGS) entry which is preliminary data.</text>
</comment>
<dbReference type="Proteomes" id="UP000621799">
    <property type="component" value="Unassembled WGS sequence"/>
</dbReference>
<sequence>MSPAFSQNFKPSGSSQENSSIDPPTSLDCSTVTPYTFYGHLPYPEVPPQNLVEVGNSERLERSAAISFRQMQIAAARDGVTLVPLSGFRDRALQTELFYTIAAQRGQSLQQRARVSAPPGHSEHHTGYAIDIGDGVDSWYDFSQDFERTAAGQWLMKNAQNYGFELSFTRNHPCVSYEPWHWRWVGDADSQFVFQTARDLVPGIRSELQEIELQERSQPKIKSTHTPH</sequence>
<dbReference type="Pfam" id="PF02557">
    <property type="entry name" value="VanY"/>
    <property type="match status" value="1"/>
</dbReference>
<evidence type="ECO:0000313" key="3">
    <source>
        <dbReference type="EMBL" id="MBE9041507.1"/>
    </source>
</evidence>
<evidence type="ECO:0000313" key="4">
    <source>
        <dbReference type="Proteomes" id="UP000621799"/>
    </source>
</evidence>
<dbReference type="InterPro" id="IPR009045">
    <property type="entry name" value="Zn_M74/Hedgehog-like"/>
</dbReference>